<organism evidence="2 3">
    <name type="scientific">Parafrankia colletiae</name>
    <dbReference type="NCBI Taxonomy" id="573497"/>
    <lineage>
        <taxon>Bacteria</taxon>
        <taxon>Bacillati</taxon>
        <taxon>Actinomycetota</taxon>
        <taxon>Actinomycetes</taxon>
        <taxon>Frankiales</taxon>
        <taxon>Frankiaceae</taxon>
        <taxon>Parafrankia</taxon>
    </lineage>
</organism>
<evidence type="ECO:0000256" key="1">
    <source>
        <dbReference type="SAM" id="MobiDB-lite"/>
    </source>
</evidence>
<feature type="compositionally biased region" description="Basic and acidic residues" evidence="1">
    <location>
        <begin position="174"/>
        <end position="185"/>
    </location>
</feature>
<dbReference type="EMBL" id="MBLM01000002">
    <property type="protein sequence ID" value="OHV46461.1"/>
    <property type="molecule type" value="Genomic_DNA"/>
</dbReference>
<evidence type="ECO:0000313" key="2">
    <source>
        <dbReference type="EMBL" id="OHV46461.1"/>
    </source>
</evidence>
<gene>
    <name evidence="2" type="ORF">CC117_02270</name>
</gene>
<sequence>MLRRTPRTVNLMPCFRCSSRQTDPVRGASPWHRVVVNGEQVLVCPTCRPAPEWDTVLDRCDRCASTRLAKALGTVLCRDCGARKEPTPASPLPAPEASGPPDGSGHLPLHQRPPSPRSPQLQTSRRPASATAQLHLLEPSTPPAANPPQPAAARPADVNPADSCVVDVSAAGAQKDKETTGEPRVDAPPPADRSAEPAARSSDLAADVDAALTRMFGRPRPVS</sequence>
<keyword evidence="3" id="KW-1185">Reference proteome</keyword>
<reference evidence="3" key="1">
    <citation type="submission" date="2016-07" db="EMBL/GenBank/DDBJ databases">
        <title>Sequence Frankia sp. strain CcI1.17.</title>
        <authorList>
            <person name="Ghodhbane-Gtari F."/>
            <person name="Swanson E."/>
            <person name="Gueddou A."/>
            <person name="Morris K."/>
            <person name="Hezbri K."/>
            <person name="Ktari A."/>
            <person name="Nouioui I."/>
            <person name="Abebe-Akele F."/>
            <person name="Simpson S."/>
            <person name="Thomas K."/>
            <person name="Gtari M."/>
            <person name="Tisa L.S."/>
            <person name="Hurst S."/>
        </authorList>
    </citation>
    <scope>NUCLEOTIDE SEQUENCE [LARGE SCALE GENOMIC DNA]</scope>
    <source>
        <strain evidence="3">Cc1.17</strain>
    </source>
</reference>
<feature type="compositionally biased region" description="Pro residues" evidence="1">
    <location>
        <begin position="140"/>
        <end position="150"/>
    </location>
</feature>
<feature type="region of interest" description="Disordered" evidence="1">
    <location>
        <begin position="83"/>
        <end position="223"/>
    </location>
</feature>
<dbReference type="AlphaFoldDB" id="A0A1S1RKZ9"/>
<feature type="compositionally biased region" description="Low complexity" evidence="1">
    <location>
        <begin position="198"/>
        <end position="212"/>
    </location>
</feature>
<dbReference type="Proteomes" id="UP000179627">
    <property type="component" value="Unassembled WGS sequence"/>
</dbReference>
<evidence type="ECO:0000313" key="3">
    <source>
        <dbReference type="Proteomes" id="UP000179627"/>
    </source>
</evidence>
<comment type="caution">
    <text evidence="2">The sequence shown here is derived from an EMBL/GenBank/DDBJ whole genome shotgun (WGS) entry which is preliminary data.</text>
</comment>
<name>A0A1S1RKZ9_9ACTN</name>
<feature type="compositionally biased region" description="Low complexity" evidence="1">
    <location>
        <begin position="118"/>
        <end position="127"/>
    </location>
</feature>
<proteinExistence type="predicted"/>
<accession>A0A1S1RKZ9</accession>
<protein>
    <submittedName>
        <fullName evidence="2">Uncharacterized protein</fullName>
    </submittedName>
</protein>